<dbReference type="Gene3D" id="3.30.300.20">
    <property type="match status" value="1"/>
</dbReference>
<dbReference type="RefSeq" id="WP_084371699.1">
    <property type="nucleotide sequence ID" value="NZ_FWYF01000001.1"/>
</dbReference>
<keyword evidence="2" id="KW-1185">Reference proteome</keyword>
<dbReference type="Pfam" id="PF02566">
    <property type="entry name" value="OsmC"/>
    <property type="match status" value="1"/>
</dbReference>
<dbReference type="Proteomes" id="UP000192472">
    <property type="component" value="Unassembled WGS sequence"/>
</dbReference>
<name>A0A1W2G8U9_REIFA</name>
<accession>A0A1W2G8U9</accession>
<dbReference type="InterPro" id="IPR015946">
    <property type="entry name" value="KH_dom-like_a/b"/>
</dbReference>
<dbReference type="STRING" id="692418.SAMN04488029_1417"/>
<dbReference type="SUPFAM" id="SSF82784">
    <property type="entry name" value="OsmC-like"/>
    <property type="match status" value="1"/>
</dbReference>
<dbReference type="InterPro" id="IPR003718">
    <property type="entry name" value="OsmC/Ohr_fam"/>
</dbReference>
<dbReference type="InterPro" id="IPR052707">
    <property type="entry name" value="OsmC_Ohr_Peroxiredoxin"/>
</dbReference>
<dbReference type="AlphaFoldDB" id="A0A1W2G8U9"/>
<evidence type="ECO:0000313" key="1">
    <source>
        <dbReference type="EMBL" id="SMD33053.1"/>
    </source>
</evidence>
<dbReference type="EMBL" id="FWYF01000001">
    <property type="protein sequence ID" value="SMD33053.1"/>
    <property type="molecule type" value="Genomic_DNA"/>
</dbReference>
<dbReference type="OrthoDB" id="9795405at2"/>
<dbReference type="PANTHER" id="PTHR42830">
    <property type="entry name" value="OSMOTICALLY INDUCIBLE FAMILY PROTEIN"/>
    <property type="match status" value="1"/>
</dbReference>
<organism evidence="1 2">
    <name type="scientific">Reichenbachiella faecimaris</name>
    <dbReference type="NCBI Taxonomy" id="692418"/>
    <lineage>
        <taxon>Bacteria</taxon>
        <taxon>Pseudomonadati</taxon>
        <taxon>Bacteroidota</taxon>
        <taxon>Cytophagia</taxon>
        <taxon>Cytophagales</taxon>
        <taxon>Reichenbachiellaceae</taxon>
        <taxon>Reichenbachiella</taxon>
    </lineage>
</organism>
<sequence length="154" mass="17319">MAKIHNYSSQLTWTGNRGEGTKDYKAYDRSYRIQVDGKPLLEGSSDPAFMGDASKYNPEELFLFSLSSCHMLWYLHLCAVASIVVTDYQDEAIGEMKEEEDGSGAFTEIILKPKVTITDPSKRQLALQLHHKANQMCFIANSCKCAVKHEALIH</sequence>
<dbReference type="InterPro" id="IPR036102">
    <property type="entry name" value="OsmC/Ohrsf"/>
</dbReference>
<gene>
    <name evidence="1" type="ORF">SAMN04488029_1417</name>
</gene>
<protein>
    <submittedName>
        <fullName evidence="1">Organic hydroperoxide reductase OsmC/OhrA</fullName>
    </submittedName>
</protein>
<evidence type="ECO:0000313" key="2">
    <source>
        <dbReference type="Proteomes" id="UP000192472"/>
    </source>
</evidence>
<reference evidence="1 2" key="1">
    <citation type="submission" date="2017-04" db="EMBL/GenBank/DDBJ databases">
        <authorList>
            <person name="Afonso C.L."/>
            <person name="Miller P.J."/>
            <person name="Scott M.A."/>
            <person name="Spackman E."/>
            <person name="Goraichik I."/>
            <person name="Dimitrov K.M."/>
            <person name="Suarez D.L."/>
            <person name="Swayne D.E."/>
        </authorList>
    </citation>
    <scope>NUCLEOTIDE SEQUENCE [LARGE SCALE GENOMIC DNA]</scope>
    <source>
        <strain evidence="1 2">DSM 26133</strain>
    </source>
</reference>
<dbReference type="PANTHER" id="PTHR42830:SF2">
    <property type="entry name" value="OSMC_OHR FAMILY PROTEIN"/>
    <property type="match status" value="1"/>
</dbReference>
<proteinExistence type="predicted"/>